<dbReference type="InterPro" id="IPR009097">
    <property type="entry name" value="Cyclic_Pdiesterase"/>
</dbReference>
<reference evidence="1" key="1">
    <citation type="journal article" date="2014" name="Front. Microbiol.">
        <title>High frequency of phylogenetically diverse reductive dehalogenase-homologous genes in deep subseafloor sedimentary metagenomes.</title>
        <authorList>
            <person name="Kawai M."/>
            <person name="Futagami T."/>
            <person name="Toyoda A."/>
            <person name="Takaki Y."/>
            <person name="Nishi S."/>
            <person name="Hori S."/>
            <person name="Arai W."/>
            <person name="Tsubouchi T."/>
            <person name="Morono Y."/>
            <person name="Uchiyama I."/>
            <person name="Ito T."/>
            <person name="Fujiyama A."/>
            <person name="Inagaki F."/>
            <person name="Takami H."/>
        </authorList>
    </citation>
    <scope>NUCLEOTIDE SEQUENCE</scope>
    <source>
        <strain evidence="1">Expedition CK06-06</strain>
    </source>
</reference>
<dbReference type="AlphaFoldDB" id="X0VKX8"/>
<comment type="caution">
    <text evidence="1">The sequence shown here is derived from an EMBL/GenBank/DDBJ whole genome shotgun (WGS) entry which is preliminary data.</text>
</comment>
<name>X0VKX8_9ZZZZ</name>
<dbReference type="EMBL" id="BARS01023628">
    <property type="protein sequence ID" value="GAG13138.1"/>
    <property type="molecule type" value="Genomic_DNA"/>
</dbReference>
<feature type="non-terminal residue" evidence="1">
    <location>
        <position position="1"/>
    </location>
</feature>
<dbReference type="SUPFAM" id="SSF55144">
    <property type="entry name" value="LigT-like"/>
    <property type="match status" value="1"/>
</dbReference>
<evidence type="ECO:0000313" key="1">
    <source>
        <dbReference type="EMBL" id="GAG13138.1"/>
    </source>
</evidence>
<organism evidence="1">
    <name type="scientific">marine sediment metagenome</name>
    <dbReference type="NCBI Taxonomy" id="412755"/>
    <lineage>
        <taxon>unclassified sequences</taxon>
        <taxon>metagenomes</taxon>
        <taxon>ecological metagenomes</taxon>
    </lineage>
</organism>
<accession>X0VKX8</accession>
<evidence type="ECO:0008006" key="2">
    <source>
        <dbReference type="Google" id="ProtNLM"/>
    </source>
</evidence>
<protein>
    <recommendedName>
        <fullName evidence="2">Phosphoesterase HXTX domain-containing protein</fullName>
    </recommendedName>
</protein>
<sequence>ENSDDYDVVKIGVESEDLSRLNKLLADNLENENDFPEYKPHITIAYVEQGSGKLYSGSSEFEGREVSFDQVRFSTKDEESTFIDLKGSVAASLNWRV</sequence>
<proteinExistence type="predicted"/>
<gene>
    <name evidence="1" type="ORF">S01H1_37611</name>
</gene>